<dbReference type="Proteomes" id="UP000009235">
    <property type="component" value="Chromosome"/>
</dbReference>
<evidence type="ECO:0000313" key="4">
    <source>
        <dbReference type="EMBL" id="AEF41028.1"/>
    </source>
</evidence>
<proteinExistence type="predicted"/>
<dbReference type="eggNOG" id="COG3467">
    <property type="taxonomic scope" value="Bacteria"/>
</dbReference>
<reference evidence="4 5" key="1">
    <citation type="journal article" date="2011" name="J. Bacteriol.">
        <title>Complete genome sequence of Amycolicicoccus subflavus DQS3-9A1T, an actinomycete isolated from crude oil-polluted soil.</title>
        <authorList>
            <person name="Cai M."/>
            <person name="Chen W.M."/>
            <person name="Nie Y."/>
            <person name="Chi C.Q."/>
            <person name="Wang Y.N."/>
            <person name="Tang Y.Q."/>
            <person name="Li G.Y."/>
            <person name="Wu X.L."/>
        </authorList>
    </citation>
    <scope>NUCLEOTIDE SEQUENCE [LARGE SCALE GENOMIC DNA]</scope>
    <source>
        <strain evidence="5">DSM 45089 / DQS3-9A1</strain>
    </source>
</reference>
<sequence length="193" mass="21165">MTKDDDMSAPPALARPESHLDPRYSEPAAAPAEWVDVQSALERAELYWLSTVRNSGQPHVTPLIGVWSSGAFWFCTGAHEQKARNVAANPRATAVTGVNSLRTGIDIAVEGSAQPVHDELQLRAIAAAYLAKYGQEWTFEVRDGHFEHPDGGRAVVYRLTPTTAYAYTKGTYSQTRFTFEADVRRQVSAVSDA</sequence>
<dbReference type="AlphaFoldDB" id="F6EGH4"/>
<feature type="domain" description="Pyridoxamine 5'-phosphate oxidase N-terminal" evidence="3">
    <location>
        <begin position="37"/>
        <end position="165"/>
    </location>
</feature>
<dbReference type="InterPro" id="IPR011576">
    <property type="entry name" value="Pyridox_Oxase_N"/>
</dbReference>
<dbReference type="HOGENOM" id="CLU_115408_0_0_11"/>
<evidence type="ECO:0000313" key="5">
    <source>
        <dbReference type="Proteomes" id="UP000009235"/>
    </source>
</evidence>
<dbReference type="EMBL" id="CP002786">
    <property type="protein sequence ID" value="AEF41028.1"/>
    <property type="molecule type" value="Genomic_DNA"/>
</dbReference>
<dbReference type="KEGG" id="asd:AS9A_2581"/>
<evidence type="ECO:0000256" key="2">
    <source>
        <dbReference type="SAM" id="MobiDB-lite"/>
    </source>
</evidence>
<dbReference type="GO" id="GO:0016627">
    <property type="term" value="F:oxidoreductase activity, acting on the CH-CH group of donors"/>
    <property type="evidence" value="ECO:0007669"/>
    <property type="project" value="TreeGrafter"/>
</dbReference>
<accession>F6EGH4</accession>
<dbReference type="PANTHER" id="PTHR35176">
    <property type="entry name" value="HEME OXYGENASE HI_0854-RELATED"/>
    <property type="match status" value="1"/>
</dbReference>
<dbReference type="PANTHER" id="PTHR35176:SF4">
    <property type="entry name" value="PYRIDOXAMINE 5'-PHOSPHATE OXIDASE-RELATED FMN-BINDING"/>
    <property type="match status" value="1"/>
</dbReference>
<dbReference type="SUPFAM" id="SSF50475">
    <property type="entry name" value="FMN-binding split barrel"/>
    <property type="match status" value="1"/>
</dbReference>
<dbReference type="GO" id="GO:0070967">
    <property type="term" value="F:coenzyme F420 binding"/>
    <property type="evidence" value="ECO:0007669"/>
    <property type="project" value="TreeGrafter"/>
</dbReference>
<dbReference type="Pfam" id="PF01243">
    <property type="entry name" value="PNPOx_N"/>
    <property type="match status" value="1"/>
</dbReference>
<feature type="region of interest" description="Disordered" evidence="2">
    <location>
        <begin position="1"/>
        <end position="24"/>
    </location>
</feature>
<dbReference type="GO" id="GO:0005829">
    <property type="term" value="C:cytosol"/>
    <property type="evidence" value="ECO:0007669"/>
    <property type="project" value="TreeGrafter"/>
</dbReference>
<gene>
    <name evidence="4" type="ordered locus">AS9A_2581</name>
</gene>
<organism evidence="4 5">
    <name type="scientific">Hoyosella subflava (strain DSM 45089 / JCM 17490 / NBRC 109087 / DQS3-9A1)</name>
    <name type="common">Amycolicicoccus subflavus</name>
    <dbReference type="NCBI Taxonomy" id="443218"/>
    <lineage>
        <taxon>Bacteria</taxon>
        <taxon>Bacillati</taxon>
        <taxon>Actinomycetota</taxon>
        <taxon>Actinomycetes</taxon>
        <taxon>Mycobacteriales</taxon>
        <taxon>Hoyosellaceae</taxon>
        <taxon>Hoyosella</taxon>
    </lineage>
</organism>
<name>F6EGH4_HOYSD</name>
<dbReference type="Gene3D" id="2.30.110.10">
    <property type="entry name" value="Electron Transport, Fmn-binding Protein, Chain A"/>
    <property type="match status" value="1"/>
</dbReference>
<protein>
    <recommendedName>
        <fullName evidence="3">Pyridoxamine 5'-phosphate oxidase N-terminal domain-containing protein</fullName>
    </recommendedName>
</protein>
<dbReference type="STRING" id="443218.AS9A_2581"/>
<dbReference type="InterPro" id="IPR012349">
    <property type="entry name" value="Split_barrel_FMN-bd"/>
</dbReference>
<evidence type="ECO:0000259" key="3">
    <source>
        <dbReference type="Pfam" id="PF01243"/>
    </source>
</evidence>
<dbReference type="InterPro" id="IPR052019">
    <property type="entry name" value="F420H2_bilvrd_red/Heme_oxyg"/>
</dbReference>
<evidence type="ECO:0000256" key="1">
    <source>
        <dbReference type="ARBA" id="ARBA00023002"/>
    </source>
</evidence>
<keyword evidence="1" id="KW-0560">Oxidoreductase</keyword>
<keyword evidence="5" id="KW-1185">Reference proteome</keyword>